<accession>A0A0K1QG08</accession>
<proteinExistence type="predicted"/>
<dbReference type="STRING" id="1391654.AKJ09_11362"/>
<reference evidence="2 3" key="1">
    <citation type="submission" date="2015-08" db="EMBL/GenBank/DDBJ databases">
        <authorList>
            <person name="Babu N.S."/>
            <person name="Beckwith C.J."/>
            <person name="Beseler K.G."/>
            <person name="Brison A."/>
            <person name="Carone J.V."/>
            <person name="Caskin T.P."/>
            <person name="Diamond M."/>
            <person name="Durham M.E."/>
            <person name="Foxe J.M."/>
            <person name="Go M."/>
            <person name="Henderson B.A."/>
            <person name="Jones I.B."/>
            <person name="McGettigan J.A."/>
            <person name="Micheletti S.J."/>
            <person name="Nasrallah M.E."/>
            <person name="Ortiz D."/>
            <person name="Piller C.R."/>
            <person name="Privatt S.R."/>
            <person name="Schneider S.L."/>
            <person name="Sharp S."/>
            <person name="Smith T.C."/>
            <person name="Stanton J.D."/>
            <person name="Ullery H.E."/>
            <person name="Wilson R.J."/>
            <person name="Serrano M.G."/>
            <person name="Buck G."/>
            <person name="Lee V."/>
            <person name="Wang Y."/>
            <person name="Carvalho R."/>
            <person name="Voegtly L."/>
            <person name="Shi R."/>
            <person name="Duckworth R."/>
            <person name="Johnson A."/>
            <person name="Loviza R."/>
            <person name="Walstead R."/>
            <person name="Shah Z."/>
            <person name="Kiflezghi M."/>
            <person name="Wade K."/>
            <person name="Ball S.L."/>
            <person name="Bradley K.W."/>
            <person name="Asai D.J."/>
            <person name="Bowman C.A."/>
            <person name="Russell D.A."/>
            <person name="Pope W.H."/>
            <person name="Jacobs-Sera D."/>
            <person name="Hendrix R.W."/>
            <person name="Hatfull G.F."/>
        </authorList>
    </citation>
    <scope>NUCLEOTIDE SEQUENCE [LARGE SCALE GENOMIC DNA]</scope>
    <source>
        <strain evidence="2 3">DSM 27648</strain>
    </source>
</reference>
<organism evidence="2 3">
    <name type="scientific">Labilithrix luteola</name>
    <dbReference type="NCBI Taxonomy" id="1391654"/>
    <lineage>
        <taxon>Bacteria</taxon>
        <taxon>Pseudomonadati</taxon>
        <taxon>Myxococcota</taxon>
        <taxon>Polyangia</taxon>
        <taxon>Polyangiales</taxon>
        <taxon>Labilitrichaceae</taxon>
        <taxon>Labilithrix</taxon>
    </lineage>
</organism>
<dbReference type="AlphaFoldDB" id="A0A0K1QG08"/>
<gene>
    <name evidence="2" type="ORF">AKJ09_11362</name>
</gene>
<name>A0A0K1QG08_9BACT</name>
<feature type="chain" id="PRO_5005467147" description="Lipoprotein" evidence="1">
    <location>
        <begin position="21"/>
        <end position="227"/>
    </location>
</feature>
<keyword evidence="1" id="KW-0732">Signal</keyword>
<feature type="signal peptide" evidence="1">
    <location>
        <begin position="1"/>
        <end position="20"/>
    </location>
</feature>
<evidence type="ECO:0000256" key="1">
    <source>
        <dbReference type="SAM" id="SignalP"/>
    </source>
</evidence>
<protein>
    <recommendedName>
        <fullName evidence="4">Lipoprotein</fullName>
    </recommendedName>
</protein>
<keyword evidence="3" id="KW-1185">Reference proteome</keyword>
<dbReference type="KEGG" id="llu:AKJ09_11362"/>
<dbReference type="RefSeq" id="WP_146655274.1">
    <property type="nucleotide sequence ID" value="NZ_CP012333.1"/>
</dbReference>
<dbReference type="Proteomes" id="UP000064967">
    <property type="component" value="Chromosome"/>
</dbReference>
<evidence type="ECO:0008006" key="4">
    <source>
        <dbReference type="Google" id="ProtNLM"/>
    </source>
</evidence>
<dbReference type="OrthoDB" id="5519989at2"/>
<dbReference type="EMBL" id="CP012333">
    <property type="protein sequence ID" value="AKV04699.1"/>
    <property type="molecule type" value="Genomic_DNA"/>
</dbReference>
<evidence type="ECO:0000313" key="2">
    <source>
        <dbReference type="EMBL" id="AKV04699.1"/>
    </source>
</evidence>
<evidence type="ECO:0000313" key="3">
    <source>
        <dbReference type="Proteomes" id="UP000064967"/>
    </source>
</evidence>
<sequence length="227" mass="24819">MAHAGLMRSLSSIARLFAFACTALVSIGCAESPAGPPPASEATAKSAAKVPDYADEAASWGRYHSKRFQLSLPLPSGREWRIDDRSRPNLFAMHEGTSSRLWLTSTQETELMNRQRCEARAKAMGWVPEGLTTVDEEITGSPPGYDSRIWIALDAGKPGGALQGHVFLFGAFLRKCLLVHMTTSVPSAKHEDVLSSRLATFRARVVRGIELDPLRVTDDAEVPRTNR</sequence>